<feature type="region of interest" description="Disordered" evidence="7">
    <location>
        <begin position="501"/>
        <end position="527"/>
    </location>
</feature>
<accession>A0A812HT05</accession>
<evidence type="ECO:0000256" key="4">
    <source>
        <dbReference type="ARBA" id="ARBA00022777"/>
    </source>
</evidence>
<evidence type="ECO:0000256" key="2">
    <source>
        <dbReference type="ARBA" id="ARBA00022679"/>
    </source>
</evidence>
<sequence>MVPPRSAFPAEGTRFGLQDDSFELGTELGGGSQGRVYMCKRLGTGNEYAVKVVNTKAIGLRERTVASLRREISVMRELHHPRIVNLKEAFWEGNLCYIVMDLARGGDLHSKLEPGVGLGSEHASRHVSLQLLGGIAYMHSHKENVLIVREGPRLLPTTIGRHMWNMYNALARMEKRRVVGFVRILLRTRSDALRPLLDLKCPREMTSRPFHESGCGHCLGVLLLLYGVFNTYLFIKFTPVYTATSCGDQTALLKKFEVGDSIHVGVEIHVLCSNPNPYDVKILNDTPGHVFVGKDRGTNVGVLTLLEGSVLPAEGQGTIKVFMDSRISKDSSGALAEQFLSNGEIPIFLELKFNVGVDINFGLQHFGTTAPFDKKCGMNIGGMFQRSQNKLGPMICRSGFDELTHLPHLGDAPATGQMSFSAAQMDPDRVRMGERLKNIGILGAGGSCYLLGFFLTYTWFQKLWVMGTTGPVLLRASSRALSRDGLSGNLQRTEQPWYHGLFGARDPRDSPKTRNLDPSSMEDKHSKNSRLISLLSCGMIEWPRRLENGAQPTLPRTVAWVTTVHKRASLLAMSCKLLTGMLYIACGFNHRYDNVVSQTVLILTERGRARHDVKIADFGLSKCLRRVGEQEAGMTACGTLDYLAPEVITGQYDERIDFWSFGVLLYVMLSGRLPFEIEGVADIKHLTGQRLSFQAWRTGSEDAKDFVRRTELGVRPVKWYRLLDPPLASNGGLVRVYLRTFLNAFFTIRAADSEAANTTEGSGNACNSYSKVTCSDTDTSPLETDSPTRHGYRGKEQLWVGWSGTNVNHLPFDAACPFLTRSYAQLFLYTTEPPLCARVASP</sequence>
<keyword evidence="5 6" id="KW-0067">ATP-binding</keyword>
<name>A0A812HT05_9DINO</name>
<evidence type="ECO:0000313" key="10">
    <source>
        <dbReference type="EMBL" id="CAE6960236.1"/>
    </source>
</evidence>
<gene>
    <name evidence="10" type="primary">CIPK16</name>
    <name evidence="10" type="ORF">SNAT2548_LOCUS1921</name>
</gene>
<proteinExistence type="predicted"/>
<feature type="compositionally biased region" description="Basic and acidic residues" evidence="7">
    <location>
        <begin position="505"/>
        <end position="526"/>
    </location>
</feature>
<dbReference type="OrthoDB" id="446579at2759"/>
<evidence type="ECO:0000256" key="3">
    <source>
        <dbReference type="ARBA" id="ARBA00022741"/>
    </source>
</evidence>
<feature type="binding site" evidence="6">
    <location>
        <position position="617"/>
    </location>
    <ligand>
        <name>ATP</name>
        <dbReference type="ChEBI" id="CHEBI:30616"/>
    </ligand>
</feature>
<comment type="caution">
    <text evidence="10">The sequence shown here is derived from an EMBL/GenBank/DDBJ whole genome shotgun (WGS) entry which is preliminary data.</text>
</comment>
<dbReference type="PROSITE" id="PS50011">
    <property type="entry name" value="PROTEIN_KINASE_DOM"/>
    <property type="match status" value="1"/>
</dbReference>
<keyword evidence="8" id="KW-1133">Transmembrane helix</keyword>
<dbReference type="InterPro" id="IPR030616">
    <property type="entry name" value="Aur-like"/>
</dbReference>
<dbReference type="Pfam" id="PF00069">
    <property type="entry name" value="Pkinase"/>
    <property type="match status" value="2"/>
</dbReference>
<dbReference type="GO" id="GO:0005524">
    <property type="term" value="F:ATP binding"/>
    <property type="evidence" value="ECO:0007669"/>
    <property type="project" value="UniProtKB-KW"/>
</dbReference>
<protein>
    <submittedName>
        <fullName evidence="10">CIPK16 protein</fullName>
    </submittedName>
</protein>
<evidence type="ECO:0000256" key="1">
    <source>
        <dbReference type="ARBA" id="ARBA00022527"/>
    </source>
</evidence>
<dbReference type="Gene3D" id="1.10.510.10">
    <property type="entry name" value="Transferase(Phosphotransferase) domain 1"/>
    <property type="match status" value="2"/>
</dbReference>
<dbReference type="SMART" id="SM00220">
    <property type="entry name" value="S_TKc"/>
    <property type="match status" value="1"/>
</dbReference>
<keyword evidence="8" id="KW-0472">Membrane</keyword>
<keyword evidence="1" id="KW-0723">Serine/threonine-protein kinase</keyword>
<evidence type="ECO:0000256" key="8">
    <source>
        <dbReference type="SAM" id="Phobius"/>
    </source>
</evidence>
<keyword evidence="3 6" id="KW-0547">Nucleotide-binding</keyword>
<dbReference type="AlphaFoldDB" id="A0A812HT05"/>
<evidence type="ECO:0000256" key="7">
    <source>
        <dbReference type="SAM" id="MobiDB-lite"/>
    </source>
</evidence>
<feature type="domain" description="Protein kinase" evidence="9">
    <location>
        <begin position="22"/>
        <end position="746"/>
    </location>
</feature>
<keyword evidence="4" id="KW-0418">Kinase</keyword>
<evidence type="ECO:0000313" key="11">
    <source>
        <dbReference type="Proteomes" id="UP000604046"/>
    </source>
</evidence>
<dbReference type="GO" id="GO:0004674">
    <property type="term" value="F:protein serine/threonine kinase activity"/>
    <property type="evidence" value="ECO:0007669"/>
    <property type="project" value="UniProtKB-KW"/>
</dbReference>
<dbReference type="SUPFAM" id="SSF56112">
    <property type="entry name" value="Protein kinase-like (PK-like)"/>
    <property type="match status" value="1"/>
</dbReference>
<evidence type="ECO:0000259" key="9">
    <source>
        <dbReference type="PROSITE" id="PS50011"/>
    </source>
</evidence>
<evidence type="ECO:0000256" key="5">
    <source>
        <dbReference type="ARBA" id="ARBA00022840"/>
    </source>
</evidence>
<dbReference type="InterPro" id="IPR000719">
    <property type="entry name" value="Prot_kinase_dom"/>
</dbReference>
<dbReference type="PANTHER" id="PTHR24350">
    <property type="entry name" value="SERINE/THREONINE-PROTEIN KINASE IAL-RELATED"/>
    <property type="match status" value="1"/>
</dbReference>
<dbReference type="InterPro" id="IPR011009">
    <property type="entry name" value="Kinase-like_dom_sf"/>
</dbReference>
<keyword evidence="2" id="KW-0808">Transferase</keyword>
<keyword evidence="11" id="KW-1185">Reference proteome</keyword>
<dbReference type="Proteomes" id="UP000604046">
    <property type="component" value="Unassembled WGS sequence"/>
</dbReference>
<organism evidence="10 11">
    <name type="scientific">Symbiodinium natans</name>
    <dbReference type="NCBI Taxonomy" id="878477"/>
    <lineage>
        <taxon>Eukaryota</taxon>
        <taxon>Sar</taxon>
        <taxon>Alveolata</taxon>
        <taxon>Dinophyceae</taxon>
        <taxon>Suessiales</taxon>
        <taxon>Symbiodiniaceae</taxon>
        <taxon>Symbiodinium</taxon>
    </lineage>
</organism>
<dbReference type="EMBL" id="CAJNDS010000111">
    <property type="protein sequence ID" value="CAE6960236.1"/>
    <property type="molecule type" value="Genomic_DNA"/>
</dbReference>
<feature type="transmembrane region" description="Helical" evidence="8">
    <location>
        <begin position="439"/>
        <end position="460"/>
    </location>
</feature>
<reference evidence="10" key="1">
    <citation type="submission" date="2021-02" db="EMBL/GenBank/DDBJ databases">
        <authorList>
            <person name="Dougan E. K."/>
            <person name="Rhodes N."/>
            <person name="Thang M."/>
            <person name="Chan C."/>
        </authorList>
    </citation>
    <scope>NUCLEOTIDE SEQUENCE</scope>
</reference>
<evidence type="ECO:0000256" key="6">
    <source>
        <dbReference type="PIRSR" id="PIRSR630616-2"/>
    </source>
</evidence>
<keyword evidence="8" id="KW-0812">Transmembrane</keyword>